<protein>
    <recommendedName>
        <fullName evidence="2">Lantibiotic dehydratase N-terminal domain-containing protein</fullName>
    </recommendedName>
</protein>
<name>A0A4Q1QRG5_9ACTN</name>
<proteinExistence type="predicted"/>
<organism evidence="3 4">
    <name type="scientific">Streptomyces sioyaensis</name>
    <dbReference type="NCBI Taxonomy" id="67364"/>
    <lineage>
        <taxon>Bacteria</taxon>
        <taxon>Bacillati</taxon>
        <taxon>Actinomycetota</taxon>
        <taxon>Actinomycetes</taxon>
        <taxon>Kitasatosporales</taxon>
        <taxon>Streptomycetaceae</taxon>
        <taxon>Streptomyces</taxon>
    </lineage>
</organism>
<gene>
    <name evidence="3" type="ORF">EST54_18025</name>
</gene>
<dbReference type="Pfam" id="PF04738">
    <property type="entry name" value="Lant_dehydr_N"/>
    <property type="match status" value="1"/>
</dbReference>
<feature type="compositionally biased region" description="Low complexity" evidence="1">
    <location>
        <begin position="26"/>
        <end position="43"/>
    </location>
</feature>
<evidence type="ECO:0000256" key="1">
    <source>
        <dbReference type="SAM" id="MobiDB-lite"/>
    </source>
</evidence>
<dbReference type="EMBL" id="SDIF01000048">
    <property type="protein sequence ID" value="RXS65597.1"/>
    <property type="molecule type" value="Genomic_DNA"/>
</dbReference>
<evidence type="ECO:0000259" key="2">
    <source>
        <dbReference type="Pfam" id="PF04738"/>
    </source>
</evidence>
<keyword evidence="4" id="KW-1185">Reference proteome</keyword>
<dbReference type="AlphaFoldDB" id="A0A4Q1QRG5"/>
<dbReference type="InterPro" id="IPR006827">
    <property type="entry name" value="Lant_deHydtase_N"/>
</dbReference>
<sequence>MSRSLPAPDTSCRWTRRASSPPPSRSSPRASTPGAPPSTSGGVPPSGPLTSPPGKPGKPGKPRKPGKQPMSRPGIRYAGYGVVRVCSQPVDVVAQLSSREVARLCDELRELRRDWQDRAPRVAEELTSLVPDLTDREQRRAVLALRRRLHRAADVPAAALDVLHLPGGADVAGAAELRALAAARDDLTARWEDAYEAALRAEQKVLASAALDRSLRAGAQLSADGLLHNMDRYAAAVADGTAHGKRDRMTESTVLNLLTRSALKPSPFGQLVRTQPVLLQERAAAEAPSAELDADAQVSVCRLPRQLVSWVERSLADHPAFRSAAVLRRAPVVGSSSEGVVFLLRGRDGTHEPAAKERLVRVPSSTVVTELLALSADLAVPERDVRARCAALPDTDPAAAHTALDTLIEQGVLARDLGVGDQHPHPIARLVALLPQDCDAGLRECVDRMAAAESAFETAGLDRREELIAQIKRQVAEVADRCGVATPPIEAARTLLYEDTVVATPRTEPADRWQRHLPALSHWHRLLPLFDDAAHVRAIVADVVRTRFGPGPHRLLTLFAALSSAKVQLLLTQRLTDVSAPMPTQLRTLQDAVYELARPEDGAETVIDPQRAAELAENLPPWIPRWSRASWSVQHDASPDGGLLVVNGGSIGFGRAISRFLPSYAAVGDGGFGELVRAEIAQDDRTSAPLTDLSAVLGINANVHSPLLGSYLRYPCATPEEWGQDPGVSLEECWVECDEGTGRLLLRRGKDGPPLRLVMLNFLLNELAPRFYQFLNFFGAGSLANLAWWDRVDQRRGDPHTVRRYPRVRSGSLVLARRTWKVPADRLPDVATGNGADAFAEVRRWQESLGLPDRVFYRGFTLPDPLVPTSEEEQHTWARTLARFPTSAERKPTFLDFTSVTSVRAWQRALRRCQGDLTFQECLPTVGDDGAQGHRERLTEEFIIETTEGAR</sequence>
<feature type="compositionally biased region" description="Pro residues" evidence="1">
    <location>
        <begin position="45"/>
        <end position="56"/>
    </location>
</feature>
<evidence type="ECO:0000313" key="4">
    <source>
        <dbReference type="Proteomes" id="UP000289482"/>
    </source>
</evidence>
<reference evidence="3 4" key="1">
    <citation type="submission" date="2019-01" db="EMBL/GenBank/DDBJ databases">
        <title>Draft genome sequences of the type strain Streptomyces sioyaensis DSM 40032 and its novel strain, TM32, a thermotolerant antibiotics-producing actinobacterium.</title>
        <authorList>
            <person name="Nakaew N."/>
            <person name="Lumyong S."/>
            <person name="Sloan W.T."/>
            <person name="Sungthong R."/>
        </authorList>
    </citation>
    <scope>NUCLEOTIDE SEQUENCE [LARGE SCALE GENOMIC DNA]</scope>
    <source>
        <strain evidence="3 4">DSM 40032</strain>
    </source>
</reference>
<feature type="domain" description="Lantibiotic dehydratase N-terminal" evidence="2">
    <location>
        <begin position="220"/>
        <end position="856"/>
    </location>
</feature>
<feature type="region of interest" description="Disordered" evidence="1">
    <location>
        <begin position="1"/>
        <end position="74"/>
    </location>
</feature>
<comment type="caution">
    <text evidence="3">The sequence shown here is derived from an EMBL/GenBank/DDBJ whole genome shotgun (WGS) entry which is preliminary data.</text>
</comment>
<accession>A0A4Q1QRG5</accession>
<dbReference type="Proteomes" id="UP000289482">
    <property type="component" value="Unassembled WGS sequence"/>
</dbReference>
<evidence type="ECO:0000313" key="3">
    <source>
        <dbReference type="EMBL" id="RXS65597.1"/>
    </source>
</evidence>